<dbReference type="GO" id="GO:0005524">
    <property type="term" value="F:ATP binding"/>
    <property type="evidence" value="ECO:0007669"/>
    <property type="project" value="InterPro"/>
</dbReference>
<dbReference type="InterPro" id="IPR011704">
    <property type="entry name" value="ATPase_dyneun-rel_AAA"/>
</dbReference>
<dbReference type="PANTHER" id="PTHR37291">
    <property type="entry name" value="5-METHYLCYTOSINE-SPECIFIC RESTRICTION ENZYME B"/>
    <property type="match status" value="1"/>
</dbReference>
<dbReference type="Pfam" id="PF07728">
    <property type="entry name" value="AAA_5"/>
    <property type="match status" value="1"/>
</dbReference>
<organism evidence="2 3">
    <name type="scientific">Aneurinibacillus thermoaerophilus</name>
    <dbReference type="NCBI Taxonomy" id="143495"/>
    <lineage>
        <taxon>Bacteria</taxon>
        <taxon>Bacillati</taxon>
        <taxon>Bacillota</taxon>
        <taxon>Bacilli</taxon>
        <taxon>Bacillales</taxon>
        <taxon>Paenibacillaceae</taxon>
        <taxon>Aneurinibacillus group</taxon>
        <taxon>Aneurinibacillus</taxon>
    </lineage>
</organism>
<gene>
    <name evidence="2" type="ORF">SAMN04489735_10088</name>
</gene>
<dbReference type="RefSeq" id="WP_091260191.1">
    <property type="nucleotide sequence ID" value="NZ_FNDE01000008.1"/>
</dbReference>
<name>A0A1G7YUX7_ANETH</name>
<dbReference type="InterPro" id="IPR052934">
    <property type="entry name" value="Methyl-DNA_Rec/Restrict_Enz"/>
</dbReference>
<dbReference type="SUPFAM" id="SSF52540">
    <property type="entry name" value="P-loop containing nucleoside triphosphate hydrolases"/>
    <property type="match status" value="1"/>
</dbReference>
<protein>
    <submittedName>
        <fullName evidence="2">5-methylcytosine-specific restriction enzyme B</fullName>
    </submittedName>
</protein>
<dbReference type="Gene3D" id="3.40.50.300">
    <property type="entry name" value="P-loop containing nucleotide triphosphate hydrolases"/>
    <property type="match status" value="1"/>
</dbReference>
<dbReference type="CDD" id="cd00009">
    <property type="entry name" value="AAA"/>
    <property type="match status" value="1"/>
</dbReference>
<evidence type="ECO:0000259" key="1">
    <source>
        <dbReference type="SMART" id="SM00382"/>
    </source>
</evidence>
<dbReference type="InterPro" id="IPR027417">
    <property type="entry name" value="P-loop_NTPase"/>
</dbReference>
<dbReference type="GO" id="GO:0016887">
    <property type="term" value="F:ATP hydrolysis activity"/>
    <property type="evidence" value="ECO:0007669"/>
    <property type="project" value="InterPro"/>
</dbReference>
<proteinExistence type="predicted"/>
<feature type="domain" description="AAA+ ATPase" evidence="1">
    <location>
        <begin position="389"/>
        <end position="554"/>
    </location>
</feature>
<dbReference type="InterPro" id="IPR003593">
    <property type="entry name" value="AAA+_ATPase"/>
</dbReference>
<accession>A0A1G7YUX7</accession>
<sequence length="651" mass="75987">MPHRLAEWIQAYLADTESRKQADEMEEKRAAFRAHFTELERLRQGEITLEQFKKTLDHKTKIKHVIGGKKVNIWGFSGFSGQMFFNQLYNQAVSAGMVDELTAAFLAATEIPALGTGGYRWTTEKLEAFADAVFRTQKAATEKGYPSQKCASVKFSTFFLSFFWNLQDPGRYPIYYRADRDALAYFAYDTDGQERPFDSGSYMRFVRILFELREEIGRISGETWSLPELQHFLFYVARHAGEIESSPPGKGSLQADRFAQRLTRLLREYGFLVSNAEEVEAVQLELGEEYRDKVIWRFAGSEGNATFAYVFVWDVPGEYICAIHEENEEGFLRKRYTIETEDENTFLKEFETYLARKGDETRFYTLDDMAEDTYLPRATLEEWLSLLHEKKQLILYGPPGTGKTYAAQRLAKVIAQNERRVCLIQFHPSYTYEEFIEGLRPEVVEGENGVTHMNVVVRPGVFLELCNEALKQENRECAYVMIIDEINRANTAKVFGELLYALEYRNFPVPLPYSKSKMVVPDNVYIIGTMNTADRSLSQLDFALRRRFPFARFSPYETEQALERYLKRHYPDLAWLAEAVHEANRRIGNFDFWLGHGYFMNRGLSAEKIRRIWKYEIIPYLEEYFICEPERVHEFELEALLAERKERYEGI</sequence>
<dbReference type="OrthoDB" id="9781481at2"/>
<dbReference type="SMART" id="SM00382">
    <property type="entry name" value="AAA"/>
    <property type="match status" value="1"/>
</dbReference>
<dbReference type="AlphaFoldDB" id="A0A1G7YUX7"/>
<dbReference type="PANTHER" id="PTHR37291:SF1">
    <property type="entry name" value="TYPE IV METHYL-DIRECTED RESTRICTION ENZYME ECOKMCRB SUBUNIT"/>
    <property type="match status" value="1"/>
</dbReference>
<evidence type="ECO:0000313" key="3">
    <source>
        <dbReference type="Proteomes" id="UP000198956"/>
    </source>
</evidence>
<evidence type="ECO:0000313" key="2">
    <source>
        <dbReference type="EMBL" id="SDH00244.1"/>
    </source>
</evidence>
<dbReference type="Proteomes" id="UP000198956">
    <property type="component" value="Unassembled WGS sequence"/>
</dbReference>
<dbReference type="EMBL" id="FNDE01000008">
    <property type="protein sequence ID" value="SDH00244.1"/>
    <property type="molecule type" value="Genomic_DNA"/>
</dbReference>
<reference evidence="2 3" key="1">
    <citation type="submission" date="2016-10" db="EMBL/GenBank/DDBJ databases">
        <authorList>
            <person name="de Groot N.N."/>
        </authorList>
    </citation>
    <scope>NUCLEOTIDE SEQUENCE [LARGE SCALE GENOMIC DNA]</scope>
    <source>
        <strain evidence="2 3">L 420-91</strain>
    </source>
</reference>